<evidence type="ECO:0000313" key="5">
    <source>
        <dbReference type="Proteomes" id="UP001216253"/>
    </source>
</evidence>
<dbReference type="Proteomes" id="UP001216253">
    <property type="component" value="Unassembled WGS sequence"/>
</dbReference>
<feature type="domain" description="Deacetylase PdaC" evidence="3">
    <location>
        <begin position="61"/>
        <end position="151"/>
    </location>
</feature>
<comment type="caution">
    <text evidence="4">The sequence shown here is derived from an EMBL/GenBank/DDBJ whole genome shotgun (WGS) entry which is preliminary data.</text>
</comment>
<feature type="signal peptide" evidence="2">
    <location>
        <begin position="1"/>
        <end position="23"/>
    </location>
</feature>
<organism evidence="4 5">
    <name type="scientific">Novosphingobium album</name>
    <name type="common">ex Liu et al. 2023</name>
    <dbReference type="NCBI Taxonomy" id="3031130"/>
    <lineage>
        <taxon>Bacteria</taxon>
        <taxon>Pseudomonadati</taxon>
        <taxon>Pseudomonadota</taxon>
        <taxon>Alphaproteobacteria</taxon>
        <taxon>Sphingomonadales</taxon>
        <taxon>Sphingomonadaceae</taxon>
        <taxon>Novosphingobium</taxon>
    </lineage>
</organism>
<feature type="region of interest" description="Disordered" evidence="1">
    <location>
        <begin position="19"/>
        <end position="58"/>
    </location>
</feature>
<dbReference type="InterPro" id="IPR025303">
    <property type="entry name" value="PdaC"/>
</dbReference>
<dbReference type="EMBL" id="JARESE010000001">
    <property type="protein sequence ID" value="MDE8650419.1"/>
    <property type="molecule type" value="Genomic_DNA"/>
</dbReference>
<name>A0ABT5WK45_9SPHN</name>
<dbReference type="PROSITE" id="PS51257">
    <property type="entry name" value="PROKAR_LIPOPROTEIN"/>
    <property type="match status" value="1"/>
</dbReference>
<accession>A0ABT5WK45</accession>
<evidence type="ECO:0000256" key="2">
    <source>
        <dbReference type="SAM" id="SignalP"/>
    </source>
</evidence>
<evidence type="ECO:0000313" key="4">
    <source>
        <dbReference type="EMBL" id="MDE8650419.1"/>
    </source>
</evidence>
<reference evidence="4 5" key="1">
    <citation type="submission" date="2023-03" db="EMBL/GenBank/DDBJ databases">
        <title>NovoSphingobium album sp. nov. isolated from polycyclic aromatic hydrocarbons- and heavy-metal polluted soil.</title>
        <authorList>
            <person name="Liu Z."/>
            <person name="Wang K."/>
        </authorList>
    </citation>
    <scope>NUCLEOTIDE SEQUENCE [LARGE SCALE GENOMIC DNA]</scope>
    <source>
        <strain evidence="4 5">H3SJ31-1</strain>
    </source>
</reference>
<sequence length="277" mass="29571">MRRTGFALSVVLLAAACQQEAPAPGPSDTAGDSLAADTMSLESDAPVEAPTPVAEGREEKLSNEYFEFDYSYPAAAARYPSLKTLLDRRLVEAKLELEAAARKDKREAEADGYPFRPHSAGTAWKVVADLPDWLSLSAEIYAFSGGAHGMSNFATLLWDKRVSIPRKPVDLFASGAALRGAIQQPFCDALNRERGKRRGQPVNPASGDEFDACLDPLESTLILGSSNGATFDRIGVLIAPYDAGPYAEGSYEVTLPVTDAVLAAVKPSFRPAFALGS</sequence>
<proteinExistence type="predicted"/>
<evidence type="ECO:0000256" key="1">
    <source>
        <dbReference type="SAM" id="MobiDB-lite"/>
    </source>
</evidence>
<dbReference type="RefSeq" id="WP_275226501.1">
    <property type="nucleotide sequence ID" value="NZ_JARESE010000001.1"/>
</dbReference>
<dbReference type="Gene3D" id="3.30.565.40">
    <property type="entry name" value="Fervidobacterium nodosum Rt17-B1 like"/>
    <property type="match status" value="1"/>
</dbReference>
<keyword evidence="5" id="KW-1185">Reference proteome</keyword>
<evidence type="ECO:0000259" key="3">
    <source>
        <dbReference type="Pfam" id="PF13739"/>
    </source>
</evidence>
<keyword evidence="2" id="KW-0732">Signal</keyword>
<gene>
    <name evidence="4" type="ORF">PYV00_01645</name>
</gene>
<feature type="chain" id="PRO_5046351084" evidence="2">
    <location>
        <begin position="24"/>
        <end position="277"/>
    </location>
</feature>
<protein>
    <submittedName>
        <fullName evidence="4">DUF4163 domain-containing protein</fullName>
    </submittedName>
</protein>
<dbReference type="Pfam" id="PF13739">
    <property type="entry name" value="PdaC"/>
    <property type="match status" value="1"/>
</dbReference>